<sequence>MNDWSFDYTLYCRPRQGDPPWQSLDRLEDFAGSPGRVVEQNRIQFKDKDADKHAILHRTWTPPKNQRRRLIANFMITDRIAVVGTTIGHMDYSFGHTAASPFMIMRNSNDERDIFQIDSDFATKLATITHHKLGPHRAYHVQHYEPVTFS</sequence>
<gene>
    <name evidence="1" type="ORF">FA15DRAFT_727716</name>
</gene>
<evidence type="ECO:0000313" key="2">
    <source>
        <dbReference type="Proteomes" id="UP000307440"/>
    </source>
</evidence>
<dbReference type="AlphaFoldDB" id="A0A5C3L3L4"/>
<dbReference type="EMBL" id="ML210167">
    <property type="protein sequence ID" value="TFK27143.1"/>
    <property type="molecule type" value="Genomic_DNA"/>
</dbReference>
<dbReference type="Proteomes" id="UP000307440">
    <property type="component" value="Unassembled WGS sequence"/>
</dbReference>
<name>A0A5C3L3L4_COPMA</name>
<protein>
    <submittedName>
        <fullName evidence="1">Uncharacterized protein</fullName>
    </submittedName>
</protein>
<keyword evidence="2" id="KW-1185">Reference proteome</keyword>
<accession>A0A5C3L3L4</accession>
<reference evidence="1 2" key="1">
    <citation type="journal article" date="2019" name="Nat. Ecol. Evol.">
        <title>Megaphylogeny resolves global patterns of mushroom evolution.</title>
        <authorList>
            <person name="Varga T."/>
            <person name="Krizsan K."/>
            <person name="Foldi C."/>
            <person name="Dima B."/>
            <person name="Sanchez-Garcia M."/>
            <person name="Sanchez-Ramirez S."/>
            <person name="Szollosi G.J."/>
            <person name="Szarkandi J.G."/>
            <person name="Papp V."/>
            <person name="Albert L."/>
            <person name="Andreopoulos W."/>
            <person name="Angelini C."/>
            <person name="Antonin V."/>
            <person name="Barry K.W."/>
            <person name="Bougher N.L."/>
            <person name="Buchanan P."/>
            <person name="Buyck B."/>
            <person name="Bense V."/>
            <person name="Catcheside P."/>
            <person name="Chovatia M."/>
            <person name="Cooper J."/>
            <person name="Damon W."/>
            <person name="Desjardin D."/>
            <person name="Finy P."/>
            <person name="Geml J."/>
            <person name="Haridas S."/>
            <person name="Hughes K."/>
            <person name="Justo A."/>
            <person name="Karasinski D."/>
            <person name="Kautmanova I."/>
            <person name="Kiss B."/>
            <person name="Kocsube S."/>
            <person name="Kotiranta H."/>
            <person name="LaButti K.M."/>
            <person name="Lechner B.E."/>
            <person name="Liimatainen K."/>
            <person name="Lipzen A."/>
            <person name="Lukacs Z."/>
            <person name="Mihaltcheva S."/>
            <person name="Morgado L.N."/>
            <person name="Niskanen T."/>
            <person name="Noordeloos M.E."/>
            <person name="Ohm R.A."/>
            <person name="Ortiz-Santana B."/>
            <person name="Ovrebo C."/>
            <person name="Racz N."/>
            <person name="Riley R."/>
            <person name="Savchenko A."/>
            <person name="Shiryaev A."/>
            <person name="Soop K."/>
            <person name="Spirin V."/>
            <person name="Szebenyi C."/>
            <person name="Tomsovsky M."/>
            <person name="Tulloss R.E."/>
            <person name="Uehling J."/>
            <person name="Grigoriev I.V."/>
            <person name="Vagvolgyi C."/>
            <person name="Papp T."/>
            <person name="Martin F.M."/>
            <person name="Miettinen O."/>
            <person name="Hibbett D.S."/>
            <person name="Nagy L.G."/>
        </authorList>
    </citation>
    <scope>NUCLEOTIDE SEQUENCE [LARGE SCALE GENOMIC DNA]</scope>
    <source>
        <strain evidence="1 2">CBS 121175</strain>
    </source>
</reference>
<organism evidence="1 2">
    <name type="scientific">Coprinopsis marcescibilis</name>
    <name type="common">Agaric fungus</name>
    <name type="synonym">Psathyrella marcescibilis</name>
    <dbReference type="NCBI Taxonomy" id="230819"/>
    <lineage>
        <taxon>Eukaryota</taxon>
        <taxon>Fungi</taxon>
        <taxon>Dikarya</taxon>
        <taxon>Basidiomycota</taxon>
        <taxon>Agaricomycotina</taxon>
        <taxon>Agaricomycetes</taxon>
        <taxon>Agaricomycetidae</taxon>
        <taxon>Agaricales</taxon>
        <taxon>Agaricineae</taxon>
        <taxon>Psathyrellaceae</taxon>
        <taxon>Coprinopsis</taxon>
    </lineage>
</organism>
<evidence type="ECO:0000313" key="1">
    <source>
        <dbReference type="EMBL" id="TFK27143.1"/>
    </source>
</evidence>
<proteinExistence type="predicted"/>